<feature type="region of interest" description="Disordered" evidence="1">
    <location>
        <begin position="791"/>
        <end position="825"/>
    </location>
</feature>
<accession>A0A146M259</accession>
<feature type="region of interest" description="Disordered" evidence="1">
    <location>
        <begin position="265"/>
        <end position="293"/>
    </location>
</feature>
<protein>
    <submittedName>
        <fullName evidence="2">Uncharacterized protein</fullName>
    </submittedName>
</protein>
<dbReference type="EMBL" id="GDHC01004756">
    <property type="protein sequence ID" value="JAQ13873.1"/>
    <property type="molecule type" value="Transcribed_RNA"/>
</dbReference>
<feature type="compositionally biased region" description="Basic and acidic residues" evidence="1">
    <location>
        <begin position="558"/>
        <end position="579"/>
    </location>
</feature>
<gene>
    <name evidence="2" type="ORF">g.57310</name>
</gene>
<feature type="compositionally biased region" description="Polar residues" evidence="1">
    <location>
        <begin position="546"/>
        <end position="557"/>
    </location>
</feature>
<evidence type="ECO:0000313" key="2">
    <source>
        <dbReference type="EMBL" id="JAQ13873.1"/>
    </source>
</evidence>
<feature type="compositionally biased region" description="Low complexity" evidence="1">
    <location>
        <begin position="1120"/>
        <end position="1141"/>
    </location>
</feature>
<feature type="compositionally biased region" description="Low complexity" evidence="1">
    <location>
        <begin position="885"/>
        <end position="895"/>
    </location>
</feature>
<feature type="region of interest" description="Disordered" evidence="1">
    <location>
        <begin position="1"/>
        <end position="66"/>
    </location>
</feature>
<feature type="compositionally biased region" description="Low complexity" evidence="1">
    <location>
        <begin position="1044"/>
        <end position="1058"/>
    </location>
</feature>
<feature type="region of interest" description="Disordered" evidence="1">
    <location>
        <begin position="705"/>
        <end position="766"/>
    </location>
</feature>
<feature type="compositionally biased region" description="Basic and acidic residues" evidence="1">
    <location>
        <begin position="813"/>
        <end position="823"/>
    </location>
</feature>
<feature type="compositionally biased region" description="Basic and acidic residues" evidence="1">
    <location>
        <begin position="1186"/>
        <end position="1199"/>
    </location>
</feature>
<feature type="non-terminal residue" evidence="2">
    <location>
        <position position="1"/>
    </location>
</feature>
<feature type="region of interest" description="Disordered" evidence="1">
    <location>
        <begin position="950"/>
        <end position="1064"/>
    </location>
</feature>
<name>A0A146M259_LYGHE</name>
<feature type="compositionally biased region" description="Basic and acidic residues" evidence="1">
    <location>
        <begin position="96"/>
        <end position="107"/>
    </location>
</feature>
<feature type="compositionally biased region" description="Polar residues" evidence="1">
    <location>
        <begin position="988"/>
        <end position="1016"/>
    </location>
</feature>
<feature type="compositionally biased region" description="Polar residues" evidence="1">
    <location>
        <begin position="705"/>
        <end position="721"/>
    </location>
</feature>
<feature type="region of interest" description="Disordered" evidence="1">
    <location>
        <begin position="853"/>
        <end position="895"/>
    </location>
</feature>
<feature type="region of interest" description="Disordered" evidence="1">
    <location>
        <begin position="663"/>
        <end position="689"/>
    </location>
</feature>
<organism evidence="2">
    <name type="scientific">Lygus hesperus</name>
    <name type="common">Western plant bug</name>
    <dbReference type="NCBI Taxonomy" id="30085"/>
    <lineage>
        <taxon>Eukaryota</taxon>
        <taxon>Metazoa</taxon>
        <taxon>Ecdysozoa</taxon>
        <taxon>Arthropoda</taxon>
        <taxon>Hexapoda</taxon>
        <taxon>Insecta</taxon>
        <taxon>Pterygota</taxon>
        <taxon>Neoptera</taxon>
        <taxon>Paraneoptera</taxon>
        <taxon>Hemiptera</taxon>
        <taxon>Heteroptera</taxon>
        <taxon>Panheteroptera</taxon>
        <taxon>Cimicomorpha</taxon>
        <taxon>Miridae</taxon>
        <taxon>Mirini</taxon>
        <taxon>Lygus</taxon>
    </lineage>
</organism>
<feature type="compositionally biased region" description="Polar residues" evidence="1">
    <location>
        <begin position="751"/>
        <end position="760"/>
    </location>
</feature>
<feature type="region of interest" description="Disordered" evidence="1">
    <location>
        <begin position="1106"/>
        <end position="1141"/>
    </location>
</feature>
<feature type="compositionally biased region" description="Polar residues" evidence="1">
    <location>
        <begin position="970"/>
        <end position="981"/>
    </location>
</feature>
<reference evidence="2" key="1">
    <citation type="journal article" date="2016" name="Gigascience">
        <title>De novo construction of an expanded transcriptome assembly for the western tarnished plant bug, Lygus hesperus.</title>
        <authorList>
            <person name="Tassone E.E."/>
            <person name="Geib S.M."/>
            <person name="Hall B."/>
            <person name="Fabrick J.A."/>
            <person name="Brent C.S."/>
            <person name="Hull J.J."/>
        </authorList>
    </citation>
    <scope>NUCLEOTIDE SEQUENCE</scope>
</reference>
<feature type="region of interest" description="Disordered" evidence="1">
    <location>
        <begin position="541"/>
        <end position="600"/>
    </location>
</feature>
<feature type="compositionally biased region" description="Basic and acidic residues" evidence="1">
    <location>
        <begin position="1"/>
        <end position="19"/>
    </location>
</feature>
<proteinExistence type="predicted"/>
<sequence length="1359" mass="149711">KSCNDCRDFSNDRISHNSEDGISIVGVDDLDQSGGSTSSTLPQQKNTKIPVNENSSMDLQEPKRSLRKQSVLKKMVNVDFTLSDTPVFESVATQDSKLESEKYDNPLKRRKSRKNKVSIPLSIQSSTLNNNTSNSRLVVEDSVVNISKPTLSDPTPVEGILDENRFTSTVHPLSDTMTGSCLPTIKSCNDNPEFSNDRICNHSVDAISIVGIDDFDRSGVTASKTHPQQENTRVIPLNDGSSMDLQESKLCLREKSVRQKTINVDFTLSDPPPSKSVTTEESTMESEKYHNPLKRRKSWKNEVSVPLSVLSSSFSNESANSRLVDGDCVVCSSEPLSPGPTTGKCDLDENPIIQNVPGPPLNDTMPGGVPPINEASNDNPQIPNNTVGSGEADIQNCPVSSRESLTTVSSKYESFESEKRLKNNEISKATNTLIDATRICGSTNINSGTSFAHAISKDCGKKLSVEMNQSLEKNSMDDEQLHLVVSIGDLNGGSTGLNSINSASDANLSKEPVMVDTVGRAEKSHSSREPGARDGVVSTLEHDSLKQTSFSDKSSPNELRKENGSKQHHVLPNEKRDSQRIVSPARKRYQPYPNGKGMQTMQSSCKQDVTEVNEVRTQDVVVTADDVASLVTNDHEGVLASTSTNTLVQPFINKDVQNSVHTAPVTNDCSPGNADGDVQMSDKILPTGDNNREVHKISEENLVINTPLQPSEDTANRQTIGKLSKSKRKSVSFKPAHQNLYHSPPDYHYNEPNQNSSVSTSRREDGGYDEFSKIQMTSEISEIQTSVRVTRSKKHYSSTPLSKQKKQRVASALDKDNIRRETNTNDQIFAKPVSVSALVNNDFLVPPPPIFATKPDPRLSSGKLSPLNPVGPAEPSPKRNQAAGKDSSSSDKTSVDLSVENSLNISAIPKDQTGRIWGLFHSTPLHRTRPSKMKSIKRDASAVLLPEDPNVVDDRSVNTSRKLRSRTRQESQISKSAGSSQNKEKSQISKSVDSSHSNDKSFTLQPESNESSSDHLSPNRIPIKDNTVLSSQAISHSRARDFASSKSSRSSRLTRGSSYQSYDSHHKLVSRRLFVNNVSADEEKENNRGNQETSLSFTGNVASTSQSELLDGNDDYDNASISSRPSTSSRDQASPASSVVSSISTIAPYIRQPQSFKRQLDSLRRSSSSSVISDGSEASQPRHQTKKDYTAKSVDEPKKPRSKFSIRSRKTKSDDGSLIFPKVPKRRAIKRPPEGSENTDDWSQKPRKLFKPGKWASKKLYNWLEEKLKQEYGLKATVMAEKFVIDLHHAYLLASNLHLNEARTELHERIVELDLCSTELEYSYFINKFMPLDFKIKFLPMGGAFGLSIAPRTLPYDAL</sequence>
<evidence type="ECO:0000256" key="1">
    <source>
        <dbReference type="SAM" id="MobiDB-lite"/>
    </source>
</evidence>
<feature type="region of interest" description="Disordered" evidence="1">
    <location>
        <begin position="95"/>
        <end position="116"/>
    </location>
</feature>
<feature type="region of interest" description="Disordered" evidence="1">
    <location>
        <begin position="1157"/>
        <end position="1245"/>
    </location>
</feature>
<feature type="compositionally biased region" description="Basic residues" evidence="1">
    <location>
        <begin position="1200"/>
        <end position="1210"/>
    </location>
</feature>
<feature type="compositionally biased region" description="Low complexity" evidence="1">
    <location>
        <begin position="1165"/>
        <end position="1179"/>
    </location>
</feature>
<feature type="compositionally biased region" description="Polar residues" evidence="1">
    <location>
        <begin position="33"/>
        <end position="58"/>
    </location>
</feature>